<organism evidence="1 2">
    <name type="scientific">Eumeta variegata</name>
    <name type="common">Bagworm moth</name>
    <name type="synonym">Eumeta japonica</name>
    <dbReference type="NCBI Taxonomy" id="151549"/>
    <lineage>
        <taxon>Eukaryota</taxon>
        <taxon>Metazoa</taxon>
        <taxon>Ecdysozoa</taxon>
        <taxon>Arthropoda</taxon>
        <taxon>Hexapoda</taxon>
        <taxon>Insecta</taxon>
        <taxon>Pterygota</taxon>
        <taxon>Neoptera</taxon>
        <taxon>Endopterygota</taxon>
        <taxon>Lepidoptera</taxon>
        <taxon>Glossata</taxon>
        <taxon>Ditrysia</taxon>
        <taxon>Tineoidea</taxon>
        <taxon>Psychidae</taxon>
        <taxon>Oiketicinae</taxon>
        <taxon>Eumeta</taxon>
    </lineage>
</organism>
<protein>
    <submittedName>
        <fullName evidence="1">Uncharacterized protein</fullName>
    </submittedName>
</protein>
<evidence type="ECO:0000313" key="1">
    <source>
        <dbReference type="EMBL" id="GBP13633.1"/>
    </source>
</evidence>
<dbReference type="Proteomes" id="UP000299102">
    <property type="component" value="Unassembled WGS sequence"/>
</dbReference>
<dbReference type="EMBL" id="BGZK01005344">
    <property type="protein sequence ID" value="GBP13633.1"/>
    <property type="molecule type" value="Genomic_DNA"/>
</dbReference>
<keyword evidence="2" id="KW-1185">Reference proteome</keyword>
<dbReference type="AlphaFoldDB" id="A0A4C1TGK5"/>
<comment type="caution">
    <text evidence="1">The sequence shown here is derived from an EMBL/GenBank/DDBJ whole genome shotgun (WGS) entry which is preliminary data.</text>
</comment>
<name>A0A4C1TGK5_EUMVA</name>
<evidence type="ECO:0000313" key="2">
    <source>
        <dbReference type="Proteomes" id="UP000299102"/>
    </source>
</evidence>
<gene>
    <name evidence="1" type="ORF">EVAR_70531_1</name>
</gene>
<sequence>MWRFVRGQGAGGGYSYFHSYALASRRDIAHTRHVINSFIFRVARSRCQPWSRIKSLRISIAVARSAHESDFGITVDSYPAPAHDSALSFTFDPDSGSASVLGSDLCLTIDSYLFRSRSRSRFRTQSRFLQSQF</sequence>
<accession>A0A4C1TGK5</accession>
<proteinExistence type="predicted"/>
<reference evidence="1 2" key="1">
    <citation type="journal article" date="2019" name="Commun. Biol.">
        <title>The bagworm genome reveals a unique fibroin gene that provides high tensile strength.</title>
        <authorList>
            <person name="Kono N."/>
            <person name="Nakamura H."/>
            <person name="Ohtoshi R."/>
            <person name="Tomita M."/>
            <person name="Numata K."/>
            <person name="Arakawa K."/>
        </authorList>
    </citation>
    <scope>NUCLEOTIDE SEQUENCE [LARGE SCALE GENOMIC DNA]</scope>
</reference>